<protein>
    <submittedName>
        <fullName evidence="1">Uncharacterized protein</fullName>
    </submittedName>
</protein>
<name>A0A4Y2D7M5_ARAVE</name>
<reference evidence="1 2" key="1">
    <citation type="journal article" date="2019" name="Sci. Rep.">
        <title>Orb-weaving spider Araneus ventricosus genome elucidates the spidroin gene catalogue.</title>
        <authorList>
            <person name="Kono N."/>
            <person name="Nakamura H."/>
            <person name="Ohtoshi R."/>
            <person name="Moran D.A.P."/>
            <person name="Shinohara A."/>
            <person name="Yoshida Y."/>
            <person name="Fujiwara M."/>
            <person name="Mori M."/>
            <person name="Tomita M."/>
            <person name="Arakawa K."/>
        </authorList>
    </citation>
    <scope>NUCLEOTIDE SEQUENCE [LARGE SCALE GENOMIC DNA]</scope>
</reference>
<keyword evidence="2" id="KW-1185">Reference proteome</keyword>
<organism evidence="1 2">
    <name type="scientific">Araneus ventricosus</name>
    <name type="common">Orbweaver spider</name>
    <name type="synonym">Epeira ventricosa</name>
    <dbReference type="NCBI Taxonomy" id="182803"/>
    <lineage>
        <taxon>Eukaryota</taxon>
        <taxon>Metazoa</taxon>
        <taxon>Ecdysozoa</taxon>
        <taxon>Arthropoda</taxon>
        <taxon>Chelicerata</taxon>
        <taxon>Arachnida</taxon>
        <taxon>Araneae</taxon>
        <taxon>Araneomorphae</taxon>
        <taxon>Entelegynae</taxon>
        <taxon>Araneoidea</taxon>
        <taxon>Araneidae</taxon>
        <taxon>Araneus</taxon>
    </lineage>
</organism>
<comment type="caution">
    <text evidence="1">The sequence shown here is derived from an EMBL/GenBank/DDBJ whole genome shotgun (WGS) entry which is preliminary data.</text>
</comment>
<dbReference type="OrthoDB" id="10066376at2759"/>
<gene>
    <name evidence="1" type="ORF">AVEN_228524_1</name>
</gene>
<dbReference type="EMBL" id="BGPR01000318">
    <property type="protein sequence ID" value="GBM12733.1"/>
    <property type="molecule type" value="Genomic_DNA"/>
</dbReference>
<proteinExistence type="predicted"/>
<evidence type="ECO:0000313" key="1">
    <source>
        <dbReference type="EMBL" id="GBM12733.1"/>
    </source>
</evidence>
<sequence length="108" mass="12445">MLDCIDRFQQEIYARCEGMECISNQFAVLEPSNMIEASETELPKFVQSLVENYNELSVDGILTEILRLRKFLKATKVPKAEPLGWISLRFLKLVVEFELFDSVPNDVT</sequence>
<accession>A0A4Y2D7M5</accession>
<dbReference type="AlphaFoldDB" id="A0A4Y2D7M5"/>
<evidence type="ECO:0000313" key="2">
    <source>
        <dbReference type="Proteomes" id="UP000499080"/>
    </source>
</evidence>
<dbReference type="Proteomes" id="UP000499080">
    <property type="component" value="Unassembled WGS sequence"/>
</dbReference>